<dbReference type="AlphaFoldDB" id="R0BK12"/>
<comment type="caution">
    <text evidence="3">The sequence shown here is derived from an EMBL/GenBank/DDBJ whole genome shotgun (WGS) entry which is preliminary data.</text>
</comment>
<gene>
    <name evidence="3" type="ORF">HMPREF1097_00113</name>
</gene>
<dbReference type="RefSeq" id="WP_002570162.1">
    <property type="nucleotide sequence ID" value="NZ_KB851138.1"/>
</dbReference>
<reference evidence="3 4" key="1">
    <citation type="submission" date="2013-01" db="EMBL/GenBank/DDBJ databases">
        <title>The Genome Sequence of Clostridium bolteae 90B8.</title>
        <authorList>
            <consortium name="The Broad Institute Genome Sequencing Platform"/>
            <person name="Earl A."/>
            <person name="Ward D."/>
            <person name="Feldgarden M."/>
            <person name="Gevers D."/>
            <person name="Courvalin P."/>
            <person name="Lambert T."/>
            <person name="Walker B."/>
            <person name="Young S.K."/>
            <person name="Zeng Q."/>
            <person name="Gargeya S."/>
            <person name="Fitzgerald M."/>
            <person name="Haas B."/>
            <person name="Abouelleil A."/>
            <person name="Alvarado L."/>
            <person name="Arachchi H.M."/>
            <person name="Berlin A.M."/>
            <person name="Chapman S.B."/>
            <person name="Dewar J."/>
            <person name="Goldberg J."/>
            <person name="Griggs A."/>
            <person name="Gujja S."/>
            <person name="Hansen M."/>
            <person name="Howarth C."/>
            <person name="Imamovic A."/>
            <person name="Larimer J."/>
            <person name="McCowan C."/>
            <person name="Murphy C."/>
            <person name="Neiman D."/>
            <person name="Pearson M."/>
            <person name="Priest M."/>
            <person name="Roberts A."/>
            <person name="Saif S."/>
            <person name="Shea T."/>
            <person name="Sisk P."/>
            <person name="Sykes S."/>
            <person name="Wortman J."/>
            <person name="Nusbaum C."/>
            <person name="Birren B."/>
        </authorList>
    </citation>
    <scope>NUCLEOTIDE SEQUENCE [LARGE SCALE GENOMIC DNA]</scope>
    <source>
        <strain evidence="3 4">90B8</strain>
    </source>
</reference>
<proteinExistence type="predicted"/>
<dbReference type="HOGENOM" id="CLU_033310_0_0_9"/>
<name>R0BK12_9FIRM</name>
<evidence type="ECO:0000313" key="4">
    <source>
        <dbReference type="Proteomes" id="UP000013041"/>
    </source>
</evidence>
<evidence type="ECO:0000313" key="3">
    <source>
        <dbReference type="EMBL" id="ENZ45279.1"/>
    </source>
</evidence>
<evidence type="ECO:0000259" key="2">
    <source>
        <dbReference type="Pfam" id="PF10088"/>
    </source>
</evidence>
<dbReference type="Pfam" id="PF10088">
    <property type="entry name" value="DUF2326"/>
    <property type="match status" value="1"/>
</dbReference>
<protein>
    <recommendedName>
        <fullName evidence="2">DUF2326 domain-containing protein</fullName>
    </recommendedName>
</protein>
<organism evidence="3 4">
    <name type="scientific">Enterocloster bolteae 90B8</name>
    <dbReference type="NCBI Taxonomy" id="997897"/>
    <lineage>
        <taxon>Bacteria</taxon>
        <taxon>Bacillati</taxon>
        <taxon>Bacillota</taxon>
        <taxon>Clostridia</taxon>
        <taxon>Lachnospirales</taxon>
        <taxon>Lachnospiraceae</taxon>
        <taxon>Enterocloster</taxon>
    </lineage>
</organism>
<dbReference type="InterPro" id="IPR018760">
    <property type="entry name" value="DUF2326"/>
</dbReference>
<feature type="coiled-coil region" evidence="1">
    <location>
        <begin position="178"/>
        <end position="289"/>
    </location>
</feature>
<sequence>MYLKKLSANKESFHDLILSSNGINIILGSRSVEDKKKNDTVNGVGKTLSIKLIDYCLGCRSDAHKELKKLTGWEFCLTFDIDGKEHEILRSVDDEKFMFLDSKKKTIGQVKDFLEAECFHCVEDLSNISFRGLISRYLRIPKEGYLDWKKYKKREEEHISLLLNSFLLGLDVSLIISKIKIKEEINKIENSRKLLKNDTEIKNAMTGSDLRISIGNLEKEIRDLEARMEGFQISEGYNEIKADIEKCTRDKNDLINQIAKYENIIKSINKNLELKVDVTAEKVKNLYEEANVIFPENMLKSMQEICDFHEKLLDGRKARLIKDKKQYQSEIRKIKKNLARLDQIINNDMEFIKDKVSTTEYERLQSRLTELKVTLAKMQQYDTVIKQLEIKKANYQADLAKDNIEAIAYINAIEEYKKGLDNQFSQFVDYIYGERKYSGIDIVNNPGDNKQRFDINVEIQDDGSGGIGNVKIFCMDMLIWDKGKNNKVQFLYHDGSLFAETDPRQCYRMLKIANDICEKGEKQYIINLNYDMFDNIISVAKELDDEAFANTLNNSIRLKLYDRSPEDKLLGIQIK</sequence>
<evidence type="ECO:0000256" key="1">
    <source>
        <dbReference type="SAM" id="Coils"/>
    </source>
</evidence>
<dbReference type="Proteomes" id="UP000013041">
    <property type="component" value="Unassembled WGS sequence"/>
</dbReference>
<dbReference type="EMBL" id="AGYG01000001">
    <property type="protein sequence ID" value="ENZ45279.1"/>
    <property type="molecule type" value="Genomic_DNA"/>
</dbReference>
<feature type="domain" description="DUF2326" evidence="2">
    <location>
        <begin position="430"/>
        <end position="573"/>
    </location>
</feature>
<keyword evidence="1" id="KW-0175">Coiled coil</keyword>
<feature type="coiled-coil region" evidence="1">
    <location>
        <begin position="317"/>
        <end position="405"/>
    </location>
</feature>
<dbReference type="PATRIC" id="fig|997897.5.peg.119"/>
<accession>R0BK12</accession>